<evidence type="ECO:0000313" key="4">
    <source>
        <dbReference type="Proteomes" id="UP000000600"/>
    </source>
</evidence>
<evidence type="ECO:0000313" key="3">
    <source>
        <dbReference type="EMBL" id="CAK57747.1"/>
    </source>
</evidence>
<evidence type="ECO:0008006" key="5">
    <source>
        <dbReference type="Google" id="ProtNLM"/>
    </source>
</evidence>
<keyword evidence="1" id="KW-0175">Coiled coil</keyword>
<sequence>MQMQQAPPVQFEKCPKHPQNDIVLFCLSIECKEPLCKDCCKLHVHWHNQQGTQANLDTVDNVRQQLLTDVHEMKHRFEEERAILHHFSDSEQSEAVKQLQNKLQKVKQTLLAAVHEYCHQLEEQVKQRIHLHRQSHPGEKKELHQKLNTIINNLDQQEKMLLQPKYIRGCLMVMSEEQNHDFDQIAFDVDNALKHYLSNAFDLVISEDKLVRIVQSFNEYVEIQEVNLREELDHYTRKIRDNKKNPHEPLNKQFNSTSQKQLQPKESKLMQSIYDDKFRPTFQPGASQYRPNFNDSKADQIMSKFYH</sequence>
<feature type="region of interest" description="Disordered" evidence="2">
    <location>
        <begin position="239"/>
        <end position="265"/>
    </location>
</feature>
<dbReference type="OrthoDB" id="285668at2759"/>
<reference evidence="3 4" key="1">
    <citation type="journal article" date="2006" name="Nature">
        <title>Global trends of whole-genome duplications revealed by the ciliate Paramecium tetraurelia.</title>
        <authorList>
            <consortium name="Genoscope"/>
            <person name="Aury J.-M."/>
            <person name="Jaillon O."/>
            <person name="Duret L."/>
            <person name="Noel B."/>
            <person name="Jubin C."/>
            <person name="Porcel B.M."/>
            <person name="Segurens B."/>
            <person name="Daubin V."/>
            <person name="Anthouard V."/>
            <person name="Aiach N."/>
            <person name="Arnaiz O."/>
            <person name="Billaut A."/>
            <person name="Beisson J."/>
            <person name="Blanc I."/>
            <person name="Bouhouche K."/>
            <person name="Camara F."/>
            <person name="Duharcourt S."/>
            <person name="Guigo R."/>
            <person name="Gogendeau D."/>
            <person name="Katinka M."/>
            <person name="Keller A.-M."/>
            <person name="Kissmehl R."/>
            <person name="Klotz C."/>
            <person name="Koll F."/>
            <person name="Le Moue A."/>
            <person name="Lepere C."/>
            <person name="Malinsky S."/>
            <person name="Nowacki M."/>
            <person name="Nowak J.K."/>
            <person name="Plattner H."/>
            <person name="Poulain J."/>
            <person name="Ruiz F."/>
            <person name="Serrano V."/>
            <person name="Zagulski M."/>
            <person name="Dessen P."/>
            <person name="Betermier M."/>
            <person name="Weissenbach J."/>
            <person name="Scarpelli C."/>
            <person name="Schachter V."/>
            <person name="Sperling L."/>
            <person name="Meyer E."/>
            <person name="Cohen J."/>
            <person name="Wincker P."/>
        </authorList>
    </citation>
    <scope>NUCLEOTIDE SEQUENCE [LARGE SCALE GENOMIC DNA]</scope>
    <source>
        <strain evidence="3 4">Stock d4-2</strain>
    </source>
</reference>
<feature type="compositionally biased region" description="Polar residues" evidence="2">
    <location>
        <begin position="252"/>
        <end position="262"/>
    </location>
</feature>
<evidence type="ECO:0000256" key="1">
    <source>
        <dbReference type="SAM" id="Coils"/>
    </source>
</evidence>
<feature type="compositionally biased region" description="Basic and acidic residues" evidence="2">
    <location>
        <begin position="239"/>
        <end position="250"/>
    </location>
</feature>
<dbReference type="AlphaFoldDB" id="A0BGT0"/>
<dbReference type="OMA" id="SKADQIM"/>
<dbReference type="Proteomes" id="UP000000600">
    <property type="component" value="Unassembled WGS sequence"/>
</dbReference>
<name>A0BGT0_PARTE</name>
<dbReference type="RefSeq" id="XP_001425145.1">
    <property type="nucleotide sequence ID" value="XM_001425108.1"/>
</dbReference>
<gene>
    <name evidence="3" type="ORF">GSPATT00028782001</name>
</gene>
<dbReference type="GeneID" id="5010929"/>
<dbReference type="SUPFAM" id="SSF57845">
    <property type="entry name" value="B-box zinc-binding domain"/>
    <property type="match status" value="1"/>
</dbReference>
<dbReference type="HOGENOM" id="CLU_910459_0_0_1"/>
<dbReference type="eggNOG" id="ENOG502T1E9">
    <property type="taxonomic scope" value="Eukaryota"/>
</dbReference>
<organism evidence="3 4">
    <name type="scientific">Paramecium tetraurelia</name>
    <dbReference type="NCBI Taxonomy" id="5888"/>
    <lineage>
        <taxon>Eukaryota</taxon>
        <taxon>Sar</taxon>
        <taxon>Alveolata</taxon>
        <taxon>Ciliophora</taxon>
        <taxon>Intramacronucleata</taxon>
        <taxon>Oligohymenophorea</taxon>
        <taxon>Peniculida</taxon>
        <taxon>Parameciidae</taxon>
        <taxon>Paramecium</taxon>
    </lineage>
</organism>
<keyword evidence="4" id="KW-1185">Reference proteome</keyword>
<dbReference type="KEGG" id="ptm:GSPATT00028782001"/>
<feature type="coiled-coil region" evidence="1">
    <location>
        <begin position="89"/>
        <end position="116"/>
    </location>
</feature>
<dbReference type="EMBL" id="CT867993">
    <property type="protein sequence ID" value="CAK57747.1"/>
    <property type="molecule type" value="Genomic_DNA"/>
</dbReference>
<evidence type="ECO:0000256" key="2">
    <source>
        <dbReference type="SAM" id="MobiDB-lite"/>
    </source>
</evidence>
<accession>A0BGT0</accession>
<dbReference type="InParanoid" id="A0BGT0"/>
<dbReference type="STRING" id="5888.A0BGT0"/>
<protein>
    <recommendedName>
        <fullName evidence="5">B box-type domain-containing protein</fullName>
    </recommendedName>
</protein>
<proteinExistence type="predicted"/>